<dbReference type="OrthoDB" id="961104at2"/>
<dbReference type="EMBL" id="FOXH01000003">
    <property type="protein sequence ID" value="SFP45748.1"/>
    <property type="molecule type" value="Genomic_DNA"/>
</dbReference>
<dbReference type="PANTHER" id="PTHR36565:SF1">
    <property type="entry name" value="UPF0332 PROTEIN TM_1000"/>
    <property type="match status" value="1"/>
</dbReference>
<feature type="domain" description="HEPN" evidence="2">
    <location>
        <begin position="2"/>
        <end position="118"/>
    </location>
</feature>
<gene>
    <name evidence="3" type="ORF">SAMN04515674_103205</name>
</gene>
<keyword evidence="4" id="KW-1185">Reference proteome</keyword>
<dbReference type="AlphaFoldDB" id="A0A1I5QHI8"/>
<accession>A0A1I5QHI8</accession>
<dbReference type="Pfam" id="PF05168">
    <property type="entry name" value="HEPN"/>
    <property type="match status" value="1"/>
</dbReference>
<proteinExistence type="inferred from homology"/>
<evidence type="ECO:0000256" key="1">
    <source>
        <dbReference type="ARBA" id="ARBA00038248"/>
    </source>
</evidence>
<sequence>MKTYILRAEDEFESAKYLFQNDFYRGTINHCYYACIWLMRGMLAERGIFTKILDGALAFFEEYFIKKDLLPLTFTKFIYDIVRKYNVKQTDITGDFWYEETLYVIEKTEEFLSFVKELAFKADRDN</sequence>
<dbReference type="STRING" id="1079859.SAMN04515674_103205"/>
<evidence type="ECO:0000259" key="2">
    <source>
        <dbReference type="Pfam" id="PF05168"/>
    </source>
</evidence>
<dbReference type="RefSeq" id="WP_092014240.1">
    <property type="nucleotide sequence ID" value="NZ_FOXH01000003.1"/>
</dbReference>
<dbReference type="Gene3D" id="1.20.120.330">
    <property type="entry name" value="Nucleotidyltransferases domain 2"/>
    <property type="match status" value="1"/>
</dbReference>
<protein>
    <submittedName>
        <fullName evidence="3">Uncharacterized protein, contains HEPN domain, UPF0332 family</fullName>
    </submittedName>
</protein>
<dbReference type="InterPro" id="IPR052226">
    <property type="entry name" value="UPF0332_toxin"/>
</dbReference>
<dbReference type="PANTHER" id="PTHR36565">
    <property type="entry name" value="UPF0332 PROTEIN TM_1000"/>
    <property type="match status" value="1"/>
</dbReference>
<organism evidence="3 4">
    <name type="scientific">Pseudarcicella hirudinis</name>
    <dbReference type="NCBI Taxonomy" id="1079859"/>
    <lineage>
        <taxon>Bacteria</taxon>
        <taxon>Pseudomonadati</taxon>
        <taxon>Bacteroidota</taxon>
        <taxon>Cytophagia</taxon>
        <taxon>Cytophagales</taxon>
        <taxon>Flectobacillaceae</taxon>
        <taxon>Pseudarcicella</taxon>
    </lineage>
</organism>
<evidence type="ECO:0000313" key="4">
    <source>
        <dbReference type="Proteomes" id="UP000199306"/>
    </source>
</evidence>
<reference evidence="3 4" key="1">
    <citation type="submission" date="2016-10" db="EMBL/GenBank/DDBJ databases">
        <authorList>
            <person name="de Groot N.N."/>
        </authorList>
    </citation>
    <scope>NUCLEOTIDE SEQUENCE [LARGE SCALE GENOMIC DNA]</scope>
    <source>
        <strain evidence="4">E92,LMG 26720,CCM 7988</strain>
    </source>
</reference>
<name>A0A1I5QHI8_9BACT</name>
<evidence type="ECO:0000313" key="3">
    <source>
        <dbReference type="EMBL" id="SFP45748.1"/>
    </source>
</evidence>
<dbReference type="InterPro" id="IPR007842">
    <property type="entry name" value="HEPN_dom"/>
</dbReference>
<comment type="similarity">
    <text evidence="1">Belongs to the UPF0332 family.</text>
</comment>
<dbReference type="Proteomes" id="UP000199306">
    <property type="component" value="Unassembled WGS sequence"/>
</dbReference>